<comment type="similarity">
    <text evidence="2 9">Belongs to the SLC41A transporter family.</text>
</comment>
<comment type="function">
    <text evidence="9">Acts as a magnesium transporter.</text>
</comment>
<keyword evidence="7 9" id="KW-0472">Membrane</keyword>
<dbReference type="Proteomes" id="UP001519289">
    <property type="component" value="Unassembled WGS sequence"/>
</dbReference>
<comment type="subunit">
    <text evidence="9">Homodimer.</text>
</comment>
<feature type="domain" description="CBS" evidence="10">
    <location>
        <begin position="138"/>
        <end position="200"/>
    </location>
</feature>
<evidence type="ECO:0000256" key="5">
    <source>
        <dbReference type="ARBA" id="ARBA00022842"/>
    </source>
</evidence>
<keyword evidence="12" id="KW-1185">Reference proteome</keyword>
<dbReference type="PANTHER" id="PTHR43773:SF1">
    <property type="entry name" value="MAGNESIUM TRANSPORTER MGTE"/>
    <property type="match status" value="1"/>
</dbReference>
<dbReference type="SMART" id="SM00924">
    <property type="entry name" value="MgtE_N"/>
    <property type="match status" value="1"/>
</dbReference>
<protein>
    <recommendedName>
        <fullName evidence="9">Magnesium transporter MgtE</fullName>
    </recommendedName>
</protein>
<proteinExistence type="inferred from homology"/>
<keyword evidence="8" id="KW-0129">CBS domain</keyword>
<dbReference type="SUPFAM" id="SSF158791">
    <property type="entry name" value="MgtE N-terminal domain-like"/>
    <property type="match status" value="1"/>
</dbReference>
<dbReference type="Pfam" id="PF01769">
    <property type="entry name" value="MgtE"/>
    <property type="match status" value="1"/>
</dbReference>
<keyword evidence="9" id="KW-0479">Metal-binding</keyword>
<dbReference type="InterPro" id="IPR006667">
    <property type="entry name" value="SLC41_membr_dom"/>
</dbReference>
<dbReference type="InterPro" id="IPR038076">
    <property type="entry name" value="MgtE_N_sf"/>
</dbReference>
<sequence length="453" mass="48715">MNQELIGILDQTIVMLQQHREDELRTLLDELHPADLAELLEELEDEQRAAVVQLMSGPTAAEAIAELELEEQAAIVTALPPEKAKAILDEMSADDAADLFAELEPEDAGSLLQLMTQEDATDVRELMTFPEDTAGGIMTTEFVAIGAQRTAADAIDELRRAAPSAETAYYVYVVDEQGRLVGVLSLRELIVAQPDAEIRSIMRTNVVSVHVNDDQEEVARTVQKYNLLAVPVVDDQDVLRGIVTVDDVIDVLEEEATEDIFRAGGVSDAEQQLDLEGPIWPAIRARLPWLLGLLFLSLVSGKVIEGFTPLMDRVTALAIFITTMAGGAGNAATQALTVVVRGLATGEMERDQVGRVVWREARIGIVIGAICGLVLGVTAMVWNHSPWIGLIVGLSIAINLMLAKAAGSLVPVIIQRLGLDPAVASGPFIATITDTTSMLVYFSIAALILGAVL</sequence>
<gene>
    <name evidence="11" type="ORF">J2Z79_000704</name>
</gene>
<organism evidence="11 12">
    <name type="scientific">Symbiobacterium terraclitae</name>
    <dbReference type="NCBI Taxonomy" id="557451"/>
    <lineage>
        <taxon>Bacteria</taxon>
        <taxon>Bacillati</taxon>
        <taxon>Bacillota</taxon>
        <taxon>Clostridia</taxon>
        <taxon>Eubacteriales</taxon>
        <taxon>Symbiobacteriaceae</taxon>
        <taxon>Symbiobacterium</taxon>
    </lineage>
</organism>
<feature type="transmembrane region" description="Helical" evidence="9">
    <location>
        <begin position="426"/>
        <end position="452"/>
    </location>
</feature>
<dbReference type="Gene3D" id="1.25.60.10">
    <property type="entry name" value="MgtE N-terminal domain-like"/>
    <property type="match status" value="1"/>
</dbReference>
<dbReference type="InterPro" id="IPR006669">
    <property type="entry name" value="MgtE_transporter"/>
</dbReference>
<dbReference type="RefSeq" id="WP_209465470.1">
    <property type="nucleotide sequence ID" value="NZ_JAGGLG010000004.1"/>
</dbReference>
<dbReference type="SMART" id="SM00116">
    <property type="entry name" value="CBS"/>
    <property type="match status" value="2"/>
</dbReference>
<dbReference type="InterPro" id="IPR046342">
    <property type="entry name" value="CBS_dom_sf"/>
</dbReference>
<dbReference type="Pfam" id="PF03448">
    <property type="entry name" value="MgtE_N"/>
    <property type="match status" value="1"/>
</dbReference>
<evidence type="ECO:0000256" key="3">
    <source>
        <dbReference type="ARBA" id="ARBA00022448"/>
    </source>
</evidence>
<dbReference type="Gene3D" id="1.10.357.20">
    <property type="entry name" value="SLC41 divalent cation transporters, integral membrane domain"/>
    <property type="match status" value="1"/>
</dbReference>
<evidence type="ECO:0000256" key="1">
    <source>
        <dbReference type="ARBA" id="ARBA00004141"/>
    </source>
</evidence>
<evidence type="ECO:0000256" key="9">
    <source>
        <dbReference type="RuleBase" id="RU362011"/>
    </source>
</evidence>
<keyword evidence="3 9" id="KW-0813">Transport</keyword>
<dbReference type="InterPro" id="IPR006668">
    <property type="entry name" value="Mg_transptr_MgtE_intracell_dom"/>
</dbReference>
<dbReference type="PANTHER" id="PTHR43773">
    <property type="entry name" value="MAGNESIUM TRANSPORTER MGTE"/>
    <property type="match status" value="1"/>
</dbReference>
<keyword evidence="9" id="KW-1003">Cell membrane</keyword>
<dbReference type="Pfam" id="PF00571">
    <property type="entry name" value="CBS"/>
    <property type="match status" value="2"/>
</dbReference>
<feature type="transmembrane region" description="Helical" evidence="9">
    <location>
        <begin position="316"/>
        <end position="340"/>
    </location>
</feature>
<evidence type="ECO:0000313" key="11">
    <source>
        <dbReference type="EMBL" id="MBP2017321.1"/>
    </source>
</evidence>
<dbReference type="EMBL" id="JAGGLG010000004">
    <property type="protein sequence ID" value="MBP2017321.1"/>
    <property type="molecule type" value="Genomic_DNA"/>
</dbReference>
<evidence type="ECO:0000256" key="6">
    <source>
        <dbReference type="ARBA" id="ARBA00022989"/>
    </source>
</evidence>
<dbReference type="Gene3D" id="3.10.580.10">
    <property type="entry name" value="CBS-domain"/>
    <property type="match status" value="1"/>
</dbReference>
<dbReference type="SUPFAM" id="SSF54631">
    <property type="entry name" value="CBS-domain pair"/>
    <property type="match status" value="1"/>
</dbReference>
<keyword evidence="5 9" id="KW-0460">Magnesium</keyword>
<keyword evidence="4 9" id="KW-0812">Transmembrane</keyword>
<comment type="subcellular location">
    <subcellularLocation>
        <location evidence="9">Cell membrane</location>
        <topology evidence="9">Multi-pass membrane protein</topology>
    </subcellularLocation>
    <subcellularLocation>
        <location evidence="1">Membrane</location>
        <topology evidence="1">Multi-pass membrane protein</topology>
    </subcellularLocation>
</comment>
<name>A0ABS4JP60_9FIRM</name>
<reference evidence="11 12" key="1">
    <citation type="submission" date="2021-03" db="EMBL/GenBank/DDBJ databases">
        <title>Genomic Encyclopedia of Type Strains, Phase IV (KMG-IV): sequencing the most valuable type-strain genomes for metagenomic binning, comparative biology and taxonomic classification.</title>
        <authorList>
            <person name="Goeker M."/>
        </authorList>
    </citation>
    <scope>NUCLEOTIDE SEQUENCE [LARGE SCALE GENOMIC DNA]</scope>
    <source>
        <strain evidence="11 12">DSM 27138</strain>
    </source>
</reference>
<feature type="transmembrane region" description="Helical" evidence="9">
    <location>
        <begin position="287"/>
        <end position="304"/>
    </location>
</feature>
<accession>A0ABS4JP60</accession>
<evidence type="ECO:0000259" key="10">
    <source>
        <dbReference type="PROSITE" id="PS51371"/>
    </source>
</evidence>
<evidence type="ECO:0000256" key="2">
    <source>
        <dbReference type="ARBA" id="ARBA00009749"/>
    </source>
</evidence>
<dbReference type="InterPro" id="IPR000644">
    <property type="entry name" value="CBS_dom"/>
</dbReference>
<dbReference type="SUPFAM" id="SSF161093">
    <property type="entry name" value="MgtE membrane domain-like"/>
    <property type="match status" value="1"/>
</dbReference>
<evidence type="ECO:0000256" key="8">
    <source>
        <dbReference type="PROSITE-ProRule" id="PRU00703"/>
    </source>
</evidence>
<feature type="transmembrane region" description="Helical" evidence="9">
    <location>
        <begin position="388"/>
        <end position="414"/>
    </location>
</feature>
<dbReference type="NCBIfam" id="TIGR00400">
    <property type="entry name" value="mgtE"/>
    <property type="match status" value="1"/>
</dbReference>
<evidence type="ECO:0000256" key="4">
    <source>
        <dbReference type="ARBA" id="ARBA00022692"/>
    </source>
</evidence>
<evidence type="ECO:0000313" key="12">
    <source>
        <dbReference type="Proteomes" id="UP001519289"/>
    </source>
</evidence>
<dbReference type="CDD" id="cd04606">
    <property type="entry name" value="CBS_pair_Mg_transporter"/>
    <property type="match status" value="1"/>
</dbReference>
<keyword evidence="6 9" id="KW-1133">Transmembrane helix</keyword>
<comment type="caution">
    <text evidence="11">The sequence shown here is derived from an EMBL/GenBank/DDBJ whole genome shotgun (WGS) entry which is preliminary data.</text>
</comment>
<dbReference type="PROSITE" id="PS51371">
    <property type="entry name" value="CBS"/>
    <property type="match status" value="2"/>
</dbReference>
<dbReference type="InterPro" id="IPR036739">
    <property type="entry name" value="SLC41_membr_dom_sf"/>
</dbReference>
<feature type="transmembrane region" description="Helical" evidence="9">
    <location>
        <begin position="361"/>
        <end position="382"/>
    </location>
</feature>
<feature type="domain" description="CBS" evidence="10">
    <location>
        <begin position="202"/>
        <end position="258"/>
    </location>
</feature>
<evidence type="ECO:0000256" key="7">
    <source>
        <dbReference type="ARBA" id="ARBA00023136"/>
    </source>
</evidence>